<evidence type="ECO:0000256" key="1">
    <source>
        <dbReference type="SAM" id="MobiDB-lite"/>
    </source>
</evidence>
<gene>
    <name evidence="2" type="ORF">MGAL_10B007801</name>
</gene>
<name>A0A8B6EPQ2_MYTGA</name>
<organism evidence="2 3">
    <name type="scientific">Mytilus galloprovincialis</name>
    <name type="common">Mediterranean mussel</name>
    <dbReference type="NCBI Taxonomy" id="29158"/>
    <lineage>
        <taxon>Eukaryota</taxon>
        <taxon>Metazoa</taxon>
        <taxon>Spiralia</taxon>
        <taxon>Lophotrochozoa</taxon>
        <taxon>Mollusca</taxon>
        <taxon>Bivalvia</taxon>
        <taxon>Autobranchia</taxon>
        <taxon>Pteriomorphia</taxon>
        <taxon>Mytilida</taxon>
        <taxon>Mytiloidea</taxon>
        <taxon>Mytilidae</taxon>
        <taxon>Mytilinae</taxon>
        <taxon>Mytilus</taxon>
    </lineage>
</organism>
<dbReference type="Proteomes" id="UP000596742">
    <property type="component" value="Unassembled WGS sequence"/>
</dbReference>
<reference evidence="2" key="1">
    <citation type="submission" date="2018-11" db="EMBL/GenBank/DDBJ databases">
        <authorList>
            <person name="Alioto T."/>
            <person name="Alioto T."/>
        </authorList>
    </citation>
    <scope>NUCLEOTIDE SEQUENCE</scope>
</reference>
<evidence type="ECO:0000313" key="3">
    <source>
        <dbReference type="Proteomes" id="UP000596742"/>
    </source>
</evidence>
<accession>A0A8B6EPQ2</accession>
<dbReference type="AlphaFoldDB" id="A0A8B6EPQ2"/>
<dbReference type="EMBL" id="UYJE01005527">
    <property type="protein sequence ID" value="VDI38015.1"/>
    <property type="molecule type" value="Genomic_DNA"/>
</dbReference>
<protein>
    <submittedName>
        <fullName evidence="2">Uncharacterized protein</fullName>
    </submittedName>
</protein>
<comment type="caution">
    <text evidence="2">The sequence shown here is derived from an EMBL/GenBank/DDBJ whole genome shotgun (WGS) entry which is preliminary data.</text>
</comment>
<keyword evidence="3" id="KW-1185">Reference proteome</keyword>
<feature type="region of interest" description="Disordered" evidence="1">
    <location>
        <begin position="24"/>
        <end position="87"/>
    </location>
</feature>
<feature type="compositionally biased region" description="Low complexity" evidence="1">
    <location>
        <begin position="75"/>
        <end position="87"/>
    </location>
</feature>
<proteinExistence type="predicted"/>
<sequence length="128" mass="14541">MNTFFGFLYPYQLDHKMDMCVVGKNERSRGGRGGRGGAGTARNNDDTNNALQLQRDLSPEPRDLSPVPRDLSPIPRDVTPVPRDVTPVPREDETALFLIGRYLQHEYHQRHHLILKAEVRPELARLSA</sequence>
<evidence type="ECO:0000313" key="2">
    <source>
        <dbReference type="EMBL" id="VDI38015.1"/>
    </source>
</evidence>